<dbReference type="PANTHER" id="PTHR43163:SF6">
    <property type="entry name" value="DIPEPTIDE TRANSPORT SYSTEM PERMEASE PROTEIN DPPB-RELATED"/>
    <property type="match status" value="1"/>
</dbReference>
<evidence type="ECO:0000256" key="5">
    <source>
        <dbReference type="ARBA" id="ARBA00022692"/>
    </source>
</evidence>
<evidence type="ECO:0000256" key="6">
    <source>
        <dbReference type="ARBA" id="ARBA00022989"/>
    </source>
</evidence>
<feature type="transmembrane region" description="Helical" evidence="13">
    <location>
        <begin position="12"/>
        <end position="30"/>
    </location>
</feature>
<dbReference type="Pfam" id="PF00528">
    <property type="entry name" value="BPD_transp_1"/>
    <property type="match status" value="1"/>
</dbReference>
<name>A0ABX7FHX7_BRECH</name>
<dbReference type="PANTHER" id="PTHR43163">
    <property type="entry name" value="DIPEPTIDE TRANSPORT SYSTEM PERMEASE PROTEIN DPPB-RELATED"/>
    <property type="match status" value="1"/>
</dbReference>
<keyword evidence="4" id="KW-0533">Nickel</keyword>
<dbReference type="CDD" id="cd06261">
    <property type="entry name" value="TM_PBP2"/>
    <property type="match status" value="1"/>
</dbReference>
<sequence length="316" mass="34829">MATFIAKRVFSMIPVLLVVSVVVFLLVHLVPGDPAAVMLGSEATPQQLAELQEELGLNKPLQEQFFNWFVHMLSGDLGNSLVSNKEVTTLIIERLPATMALILYALLISVVIAIPLGIISAVRHNTRWDYTAMLIALIGVSIPNFWAGLLLIMAFSLHLGWFPSTGYVEITKNIWSHFEHLALPAFALGFLQAGIVTRMTRSSMLEVLKQDYIRTIRAKGGTEKVVILKHALKNSMIPIITIIGINFGLLLGGTVVVETIFSIPGIGQLLVQSVFNRDYPVIQGVILCVAVIYVLISLVVDLLYAYFDPKIDYNEG</sequence>
<evidence type="ECO:0000256" key="1">
    <source>
        <dbReference type="ARBA" id="ARBA00004651"/>
    </source>
</evidence>
<evidence type="ECO:0000256" key="3">
    <source>
        <dbReference type="ARBA" id="ARBA00022475"/>
    </source>
</evidence>
<evidence type="ECO:0000256" key="10">
    <source>
        <dbReference type="ARBA" id="ARBA00024202"/>
    </source>
</evidence>
<evidence type="ECO:0000256" key="8">
    <source>
        <dbReference type="ARBA" id="ARBA00023112"/>
    </source>
</evidence>
<keyword evidence="3" id="KW-1003">Cell membrane</keyword>
<keyword evidence="2 13" id="KW-0813">Transport</keyword>
<feature type="transmembrane region" description="Helical" evidence="13">
    <location>
        <begin position="181"/>
        <end position="200"/>
    </location>
</feature>
<feature type="transmembrane region" description="Helical" evidence="13">
    <location>
        <begin position="281"/>
        <end position="307"/>
    </location>
</feature>
<dbReference type="NCBIfam" id="NF045470">
    <property type="entry name" value="Opp2B"/>
    <property type="match status" value="1"/>
</dbReference>
<dbReference type="RefSeq" id="WP_203254722.1">
    <property type="nucleotide sequence ID" value="NZ_CP069127.1"/>
</dbReference>
<dbReference type="EMBL" id="CP069127">
    <property type="protein sequence ID" value="QRG65204.1"/>
    <property type="molecule type" value="Genomic_DNA"/>
</dbReference>
<accession>A0ABX7FHX7</accession>
<dbReference type="InterPro" id="IPR000515">
    <property type="entry name" value="MetI-like"/>
</dbReference>
<evidence type="ECO:0000256" key="11">
    <source>
        <dbReference type="ARBA" id="ARBA00038669"/>
    </source>
</evidence>
<keyword evidence="9 13" id="KW-0472">Membrane</keyword>
<keyword evidence="7" id="KW-0406">Ion transport</keyword>
<gene>
    <name evidence="15" type="ORF">JNE38_16290</name>
</gene>
<keyword evidence="8" id="KW-0921">Nickel transport</keyword>
<feature type="transmembrane region" description="Helical" evidence="13">
    <location>
        <begin position="237"/>
        <end position="261"/>
    </location>
</feature>
<evidence type="ECO:0000313" key="15">
    <source>
        <dbReference type="EMBL" id="QRG65204.1"/>
    </source>
</evidence>
<evidence type="ECO:0000256" key="4">
    <source>
        <dbReference type="ARBA" id="ARBA00022596"/>
    </source>
</evidence>
<evidence type="ECO:0000256" key="2">
    <source>
        <dbReference type="ARBA" id="ARBA00022448"/>
    </source>
</evidence>
<dbReference type="InterPro" id="IPR035906">
    <property type="entry name" value="MetI-like_sf"/>
</dbReference>
<evidence type="ECO:0000256" key="12">
    <source>
        <dbReference type="ARBA" id="ARBA00044774"/>
    </source>
</evidence>
<dbReference type="Proteomes" id="UP000596248">
    <property type="component" value="Chromosome"/>
</dbReference>
<reference evidence="15 16" key="1">
    <citation type="submission" date="2021-01" db="EMBL/GenBank/DDBJ databases">
        <title>Identification of strong promoters based on the transcriptome of Brevibacillus choshinensis.</title>
        <authorList>
            <person name="Yao D."/>
            <person name="Zhang K."/>
            <person name="Wu J."/>
        </authorList>
    </citation>
    <scope>NUCLEOTIDE SEQUENCE [LARGE SCALE GENOMIC DNA]</scope>
    <source>
        <strain evidence="15 16">HPD31-SP3</strain>
    </source>
</reference>
<evidence type="ECO:0000256" key="9">
    <source>
        <dbReference type="ARBA" id="ARBA00023136"/>
    </source>
</evidence>
<evidence type="ECO:0000313" key="16">
    <source>
        <dbReference type="Proteomes" id="UP000596248"/>
    </source>
</evidence>
<keyword evidence="6 13" id="KW-1133">Transmembrane helix</keyword>
<dbReference type="InterPro" id="IPR050045">
    <property type="entry name" value="Opp2B"/>
</dbReference>
<comment type="subcellular location">
    <subcellularLocation>
        <location evidence="1 13">Cell membrane</location>
        <topology evidence="1 13">Multi-pass membrane protein</topology>
    </subcellularLocation>
</comment>
<protein>
    <recommendedName>
        <fullName evidence="12">Nickel import system permease protein NikB</fullName>
    </recommendedName>
</protein>
<feature type="transmembrane region" description="Helical" evidence="13">
    <location>
        <begin position="101"/>
        <end position="122"/>
    </location>
</feature>
<keyword evidence="5 13" id="KW-0812">Transmembrane</keyword>
<feature type="transmembrane region" description="Helical" evidence="13">
    <location>
        <begin position="134"/>
        <end position="161"/>
    </location>
</feature>
<organism evidence="15 16">
    <name type="scientific">Brevibacillus choshinensis</name>
    <dbReference type="NCBI Taxonomy" id="54911"/>
    <lineage>
        <taxon>Bacteria</taxon>
        <taxon>Bacillati</taxon>
        <taxon>Bacillota</taxon>
        <taxon>Bacilli</taxon>
        <taxon>Bacillales</taxon>
        <taxon>Paenibacillaceae</taxon>
        <taxon>Brevibacillus</taxon>
    </lineage>
</organism>
<dbReference type="Pfam" id="PF19300">
    <property type="entry name" value="BPD_transp_1_N"/>
    <property type="match status" value="1"/>
</dbReference>
<dbReference type="InterPro" id="IPR045621">
    <property type="entry name" value="BPD_transp_1_N"/>
</dbReference>
<keyword evidence="16" id="KW-1185">Reference proteome</keyword>
<comment type="similarity">
    <text evidence="10">Belongs to the binding-protein-dependent transport system permease family. OppBC subfamily.</text>
</comment>
<evidence type="ECO:0000256" key="7">
    <source>
        <dbReference type="ARBA" id="ARBA00023065"/>
    </source>
</evidence>
<dbReference type="PROSITE" id="PS50928">
    <property type="entry name" value="ABC_TM1"/>
    <property type="match status" value="1"/>
</dbReference>
<proteinExistence type="inferred from homology"/>
<evidence type="ECO:0000259" key="14">
    <source>
        <dbReference type="PROSITE" id="PS50928"/>
    </source>
</evidence>
<dbReference type="SUPFAM" id="SSF161098">
    <property type="entry name" value="MetI-like"/>
    <property type="match status" value="1"/>
</dbReference>
<evidence type="ECO:0000256" key="13">
    <source>
        <dbReference type="RuleBase" id="RU363032"/>
    </source>
</evidence>
<comment type="subunit">
    <text evidence="11">The complex is composed of two ATP-binding proteins (NikD and NikE), two transmembrane proteins (NikB and NikC) and a solute-binding protein (NikA).</text>
</comment>
<feature type="domain" description="ABC transmembrane type-1" evidence="14">
    <location>
        <begin position="95"/>
        <end position="304"/>
    </location>
</feature>
<dbReference type="Gene3D" id="1.10.3720.10">
    <property type="entry name" value="MetI-like"/>
    <property type="match status" value="1"/>
</dbReference>